<accession>A0ABP8J9M6</accession>
<gene>
    <name evidence="2" type="ORF">GCM10023153_01720</name>
</gene>
<feature type="transmembrane region" description="Helical" evidence="1">
    <location>
        <begin position="98"/>
        <end position="116"/>
    </location>
</feature>
<dbReference type="InterPro" id="IPR046289">
    <property type="entry name" value="DUF6326"/>
</dbReference>
<proteinExistence type="predicted"/>
<sequence length="145" mass="15870">MFHAPVTPTPATAAPTHEPLDRRLVLSGLWTSMLLVFAYVDIFGFFRADVINGALAGEVSGPGFAIDQTFLTLTTLYILIPSLMVAGCILLPRRPNRLANLTLAPIYALTIVGGMLGETWVYYLIGSCVELVLLVTVVRVAHRWR</sequence>
<evidence type="ECO:0000313" key="3">
    <source>
        <dbReference type="Proteomes" id="UP001500390"/>
    </source>
</evidence>
<feature type="transmembrane region" description="Helical" evidence="1">
    <location>
        <begin position="24"/>
        <end position="46"/>
    </location>
</feature>
<feature type="transmembrane region" description="Helical" evidence="1">
    <location>
        <begin position="122"/>
        <end position="141"/>
    </location>
</feature>
<keyword evidence="1" id="KW-1133">Transmembrane helix</keyword>
<dbReference type="Pfam" id="PF19851">
    <property type="entry name" value="DUF6326"/>
    <property type="match status" value="1"/>
</dbReference>
<dbReference type="Proteomes" id="UP001500390">
    <property type="component" value="Unassembled WGS sequence"/>
</dbReference>
<dbReference type="EMBL" id="BAABFX010000008">
    <property type="protein sequence ID" value="GAA4387383.1"/>
    <property type="molecule type" value="Genomic_DNA"/>
</dbReference>
<evidence type="ECO:0000313" key="2">
    <source>
        <dbReference type="EMBL" id="GAA4387383.1"/>
    </source>
</evidence>
<protein>
    <submittedName>
        <fullName evidence="2">Uncharacterized protein</fullName>
    </submittedName>
</protein>
<keyword evidence="1" id="KW-0472">Membrane</keyword>
<name>A0ABP8J9M6_9MICO</name>
<keyword evidence="3" id="KW-1185">Reference proteome</keyword>
<dbReference type="RefSeq" id="WP_159899384.1">
    <property type="nucleotide sequence ID" value="NZ_BAABFX010000008.1"/>
</dbReference>
<reference evidence="3" key="1">
    <citation type="journal article" date="2019" name="Int. J. Syst. Evol. Microbiol.">
        <title>The Global Catalogue of Microorganisms (GCM) 10K type strain sequencing project: providing services to taxonomists for standard genome sequencing and annotation.</title>
        <authorList>
            <consortium name="The Broad Institute Genomics Platform"/>
            <consortium name="The Broad Institute Genome Sequencing Center for Infectious Disease"/>
            <person name="Wu L."/>
            <person name="Ma J."/>
        </authorList>
    </citation>
    <scope>NUCLEOTIDE SEQUENCE [LARGE SCALE GENOMIC DNA]</scope>
    <source>
        <strain evidence="3">JCM 17738</strain>
    </source>
</reference>
<organism evidence="2 3">
    <name type="scientific">Ornithinibacter aureus</name>
    <dbReference type="NCBI Taxonomy" id="622664"/>
    <lineage>
        <taxon>Bacteria</taxon>
        <taxon>Bacillati</taxon>
        <taxon>Actinomycetota</taxon>
        <taxon>Actinomycetes</taxon>
        <taxon>Micrococcales</taxon>
        <taxon>Intrasporangiaceae</taxon>
        <taxon>Ornithinibacter</taxon>
    </lineage>
</organism>
<feature type="transmembrane region" description="Helical" evidence="1">
    <location>
        <begin position="70"/>
        <end position="91"/>
    </location>
</feature>
<evidence type="ECO:0000256" key="1">
    <source>
        <dbReference type="SAM" id="Phobius"/>
    </source>
</evidence>
<keyword evidence="1" id="KW-0812">Transmembrane</keyword>
<comment type="caution">
    <text evidence="2">The sequence shown here is derived from an EMBL/GenBank/DDBJ whole genome shotgun (WGS) entry which is preliminary data.</text>
</comment>